<keyword evidence="2" id="KW-1185">Reference proteome</keyword>
<reference evidence="2" key="1">
    <citation type="submission" date="2023-07" db="EMBL/GenBank/DDBJ databases">
        <title>30 novel species of actinomycetes from the DSMZ collection.</title>
        <authorList>
            <person name="Nouioui I."/>
        </authorList>
    </citation>
    <scope>NUCLEOTIDE SEQUENCE [LARGE SCALE GENOMIC DNA]</scope>
    <source>
        <strain evidence="2">DSM 44918</strain>
    </source>
</reference>
<name>A0ABU2LLS0_9ACTN</name>
<comment type="caution">
    <text evidence="1">The sequence shown here is derived from an EMBL/GenBank/DDBJ whole genome shotgun (WGS) entry which is preliminary data.</text>
</comment>
<dbReference type="EMBL" id="JAVREM010000007">
    <property type="protein sequence ID" value="MDT0318540.1"/>
    <property type="molecule type" value="Genomic_DNA"/>
</dbReference>
<evidence type="ECO:0000313" key="2">
    <source>
        <dbReference type="Proteomes" id="UP001183420"/>
    </source>
</evidence>
<gene>
    <name evidence="1" type="ORF">RNC47_09355</name>
</gene>
<protein>
    <submittedName>
        <fullName evidence="1">Uncharacterized protein</fullName>
    </submittedName>
</protein>
<evidence type="ECO:0000313" key="1">
    <source>
        <dbReference type="EMBL" id="MDT0318540.1"/>
    </source>
</evidence>
<dbReference type="RefSeq" id="WP_311597287.1">
    <property type="nucleotide sequence ID" value="NZ_JAVREM010000007.1"/>
</dbReference>
<sequence>MDIDLSKAIATVEELLTELKAVDGTAVDEAPTRAGQRQRTHLSRTLQELAHLGNRSSVEIMDVYYQFKRRDASREERSR</sequence>
<dbReference type="Proteomes" id="UP001183420">
    <property type="component" value="Unassembled WGS sequence"/>
</dbReference>
<accession>A0ABU2LLS0</accession>
<proteinExistence type="predicted"/>
<organism evidence="1 2">
    <name type="scientific">Streptomyces millisiae</name>
    <dbReference type="NCBI Taxonomy" id="3075542"/>
    <lineage>
        <taxon>Bacteria</taxon>
        <taxon>Bacillati</taxon>
        <taxon>Actinomycetota</taxon>
        <taxon>Actinomycetes</taxon>
        <taxon>Kitasatosporales</taxon>
        <taxon>Streptomycetaceae</taxon>
        <taxon>Streptomyces</taxon>
    </lineage>
</organism>